<dbReference type="RefSeq" id="WP_088757209.1">
    <property type="nucleotide sequence ID" value="NZ_NJGV01000028.1"/>
</dbReference>
<keyword evidence="1" id="KW-1133">Transmembrane helix</keyword>
<gene>
    <name evidence="2" type="ORF">CEJ45_22120</name>
</gene>
<feature type="transmembrane region" description="Helical" evidence="1">
    <location>
        <begin position="39"/>
        <end position="59"/>
    </location>
</feature>
<dbReference type="EMBL" id="NJGV01000028">
    <property type="protein sequence ID" value="OWY32205.1"/>
    <property type="molecule type" value="Genomic_DNA"/>
</dbReference>
<protein>
    <submittedName>
        <fullName evidence="2">Uncharacterized protein</fullName>
    </submittedName>
</protein>
<feature type="transmembrane region" description="Helical" evidence="1">
    <location>
        <begin position="6"/>
        <end position="27"/>
    </location>
</feature>
<evidence type="ECO:0000256" key="1">
    <source>
        <dbReference type="SAM" id="Phobius"/>
    </source>
</evidence>
<comment type="caution">
    <text evidence="2">The sequence shown here is derived from an EMBL/GenBank/DDBJ whole genome shotgun (WGS) entry which is preliminary data.</text>
</comment>
<organism evidence="2 3">
    <name type="scientific">Herbaspirillum aquaticum</name>
    <dbReference type="NCBI Taxonomy" id="568783"/>
    <lineage>
        <taxon>Bacteria</taxon>
        <taxon>Pseudomonadati</taxon>
        <taxon>Pseudomonadota</taxon>
        <taxon>Betaproteobacteria</taxon>
        <taxon>Burkholderiales</taxon>
        <taxon>Oxalobacteraceae</taxon>
        <taxon>Herbaspirillum</taxon>
    </lineage>
</organism>
<accession>A0A225SNA0</accession>
<evidence type="ECO:0000313" key="2">
    <source>
        <dbReference type="EMBL" id="OWY32205.1"/>
    </source>
</evidence>
<name>A0A225SNA0_9BURK</name>
<dbReference type="AlphaFoldDB" id="A0A225SNA0"/>
<keyword evidence="3" id="KW-1185">Reference proteome</keyword>
<evidence type="ECO:0000313" key="3">
    <source>
        <dbReference type="Proteomes" id="UP000214747"/>
    </source>
</evidence>
<keyword evidence="1" id="KW-0472">Membrane</keyword>
<keyword evidence="1" id="KW-0812">Transmembrane</keyword>
<proteinExistence type="predicted"/>
<feature type="transmembrane region" description="Helical" evidence="1">
    <location>
        <begin position="65"/>
        <end position="85"/>
    </location>
</feature>
<sequence length="97" mass="10727">MTTHYLLIINLVAAGLILLRALCALNEMTPAAEHHFDRLFFSLVVAGESGILLGPLFGYMLKPEMAYVVLNVGFAGLFAVPWMYLAARQRLWSKSNG</sequence>
<reference evidence="2 3" key="1">
    <citation type="journal article" date="2010" name="Int. J. Syst. Evol. Microbiol.">
        <title>Reclassification of Herbaspirillum putei as a later heterotypic synonym of Herbaspirillum huttiense, with the description of H. huttiense subsp. huttiense subsp. nov. and H. huttiense subsp. putei subsp. nov., comb. nov., and description of Herbaspirillum aquaticum sp. nov.</title>
        <authorList>
            <person name="Dobritsa A.P."/>
            <person name="Reddy M.C."/>
            <person name="Samadpour M."/>
        </authorList>
    </citation>
    <scope>NUCLEOTIDE SEQUENCE [LARGE SCALE GENOMIC DNA]</scope>
    <source>
        <strain evidence="2 3">IEH 4430</strain>
    </source>
</reference>
<dbReference type="Proteomes" id="UP000214747">
    <property type="component" value="Unassembled WGS sequence"/>
</dbReference>